<dbReference type="Gene3D" id="2.60.120.200">
    <property type="match status" value="1"/>
</dbReference>
<dbReference type="Proteomes" id="UP000295252">
    <property type="component" value="Chromosome IX"/>
</dbReference>
<dbReference type="InParanoid" id="A0A068UX52"/>
<proteinExistence type="predicted"/>
<dbReference type="PhylomeDB" id="A0A068UX52"/>
<feature type="signal peptide" evidence="1">
    <location>
        <begin position="1"/>
        <end position="20"/>
    </location>
</feature>
<dbReference type="EMBL" id="HG739155">
    <property type="protein sequence ID" value="CDP12834.1"/>
    <property type="molecule type" value="Genomic_DNA"/>
</dbReference>
<protein>
    <recommendedName>
        <fullName evidence="2">Alginate lyase 2 domain-containing protein</fullName>
    </recommendedName>
</protein>
<dbReference type="PANTHER" id="PTHR33681:SF4">
    <property type="entry name" value="OS12G0171100 PROTEIN"/>
    <property type="match status" value="1"/>
</dbReference>
<accession>A0A068UX52</accession>
<gene>
    <name evidence="3" type="ORF">GSCOC_T00037501001</name>
</gene>
<dbReference type="OMA" id="PRTEIKM"/>
<dbReference type="OrthoDB" id="4221926at2759"/>
<name>A0A068UX52_COFCA</name>
<dbReference type="PANTHER" id="PTHR33681">
    <property type="entry name" value="BINDING PROTEIN, PUTATIVE, EXPRESSED-RELATED"/>
    <property type="match status" value="1"/>
</dbReference>
<evidence type="ECO:0000313" key="4">
    <source>
        <dbReference type="Proteomes" id="UP000295252"/>
    </source>
</evidence>
<dbReference type="SUPFAM" id="SSF49899">
    <property type="entry name" value="Concanavalin A-like lectins/glucanases"/>
    <property type="match status" value="1"/>
</dbReference>
<feature type="chain" id="PRO_5001658323" description="Alginate lyase 2 domain-containing protein" evidence="1">
    <location>
        <begin position="21"/>
        <end position="210"/>
    </location>
</feature>
<keyword evidence="1" id="KW-0732">Signal</keyword>
<evidence type="ECO:0000256" key="1">
    <source>
        <dbReference type="SAM" id="SignalP"/>
    </source>
</evidence>
<keyword evidence="4" id="KW-1185">Reference proteome</keyword>
<dbReference type="STRING" id="49390.A0A068UX52"/>
<sequence>MTPFLFLATLFLTLLRALKADPTDGFSYVKLSEANFQVQKPYDVSVNQRYSYIGGEHRLWVYKTDKPYSQTSNTKPRTEIRITGYDYTSGVWQFEGYAYVPSGTSGVSIMQVFGASTQATTAMLRVYNPSLTYYTNPVLIPNVYNKWYRVNVIHDTGAARVRVYIDGVFKYETHDNGPATHYFKFGVYTQDNPSDYMESRWVGIKVLRKN</sequence>
<dbReference type="AlphaFoldDB" id="A0A068UX52"/>
<dbReference type="Pfam" id="PF08787">
    <property type="entry name" value="Alginate_lyase2"/>
    <property type="match status" value="1"/>
</dbReference>
<evidence type="ECO:0000313" key="3">
    <source>
        <dbReference type="EMBL" id="CDP12834.1"/>
    </source>
</evidence>
<feature type="domain" description="Alginate lyase 2" evidence="2">
    <location>
        <begin position="34"/>
        <end position="206"/>
    </location>
</feature>
<evidence type="ECO:0000259" key="2">
    <source>
        <dbReference type="Pfam" id="PF08787"/>
    </source>
</evidence>
<dbReference type="InterPro" id="IPR014895">
    <property type="entry name" value="Alginate_lyase_2"/>
</dbReference>
<dbReference type="InterPro" id="IPR013320">
    <property type="entry name" value="ConA-like_dom_sf"/>
</dbReference>
<dbReference type="Gramene" id="CDP12834">
    <property type="protein sequence ID" value="CDP12834"/>
    <property type="gene ID" value="GSCOC_T00037501001"/>
</dbReference>
<reference evidence="4" key="1">
    <citation type="journal article" date="2014" name="Science">
        <title>The coffee genome provides insight into the convergent evolution of caffeine biosynthesis.</title>
        <authorList>
            <person name="Denoeud F."/>
            <person name="Carretero-Paulet L."/>
            <person name="Dereeper A."/>
            <person name="Droc G."/>
            <person name="Guyot R."/>
            <person name="Pietrella M."/>
            <person name="Zheng C."/>
            <person name="Alberti A."/>
            <person name="Anthony F."/>
            <person name="Aprea G."/>
            <person name="Aury J.M."/>
            <person name="Bento P."/>
            <person name="Bernard M."/>
            <person name="Bocs S."/>
            <person name="Campa C."/>
            <person name="Cenci A."/>
            <person name="Combes M.C."/>
            <person name="Crouzillat D."/>
            <person name="Da Silva C."/>
            <person name="Daddiego L."/>
            <person name="De Bellis F."/>
            <person name="Dussert S."/>
            <person name="Garsmeur O."/>
            <person name="Gayraud T."/>
            <person name="Guignon V."/>
            <person name="Jahn K."/>
            <person name="Jamilloux V."/>
            <person name="Joet T."/>
            <person name="Labadie K."/>
            <person name="Lan T."/>
            <person name="Leclercq J."/>
            <person name="Lepelley M."/>
            <person name="Leroy T."/>
            <person name="Li L.T."/>
            <person name="Librado P."/>
            <person name="Lopez L."/>
            <person name="Munoz A."/>
            <person name="Noel B."/>
            <person name="Pallavicini A."/>
            <person name="Perrotta G."/>
            <person name="Poncet V."/>
            <person name="Pot D."/>
            <person name="Priyono X."/>
            <person name="Rigoreau M."/>
            <person name="Rouard M."/>
            <person name="Rozas J."/>
            <person name="Tranchant-Dubreuil C."/>
            <person name="VanBuren R."/>
            <person name="Zhang Q."/>
            <person name="Andrade A.C."/>
            <person name="Argout X."/>
            <person name="Bertrand B."/>
            <person name="de Kochko A."/>
            <person name="Graziosi G."/>
            <person name="Henry R.J."/>
            <person name="Jayarama X."/>
            <person name="Ming R."/>
            <person name="Nagai C."/>
            <person name="Rounsley S."/>
            <person name="Sankoff D."/>
            <person name="Giuliano G."/>
            <person name="Albert V.A."/>
            <person name="Wincker P."/>
            <person name="Lashermes P."/>
        </authorList>
    </citation>
    <scope>NUCLEOTIDE SEQUENCE [LARGE SCALE GENOMIC DNA]</scope>
    <source>
        <strain evidence="4">cv. DH200-94</strain>
    </source>
</reference>
<organism evidence="3 4">
    <name type="scientific">Coffea canephora</name>
    <name type="common">Robusta coffee</name>
    <dbReference type="NCBI Taxonomy" id="49390"/>
    <lineage>
        <taxon>Eukaryota</taxon>
        <taxon>Viridiplantae</taxon>
        <taxon>Streptophyta</taxon>
        <taxon>Embryophyta</taxon>
        <taxon>Tracheophyta</taxon>
        <taxon>Spermatophyta</taxon>
        <taxon>Magnoliopsida</taxon>
        <taxon>eudicotyledons</taxon>
        <taxon>Gunneridae</taxon>
        <taxon>Pentapetalae</taxon>
        <taxon>asterids</taxon>
        <taxon>lamiids</taxon>
        <taxon>Gentianales</taxon>
        <taxon>Rubiaceae</taxon>
        <taxon>Ixoroideae</taxon>
        <taxon>Gardenieae complex</taxon>
        <taxon>Bertiereae - Coffeeae clade</taxon>
        <taxon>Coffeeae</taxon>
        <taxon>Coffea</taxon>
    </lineage>
</organism>